<dbReference type="KEGG" id="nhu:H0264_12320"/>
<dbReference type="RefSeq" id="WP_181584081.1">
    <property type="nucleotide sequence ID" value="NZ_CP059399.1"/>
</dbReference>
<proteinExistence type="predicted"/>
<dbReference type="EMBL" id="CP059399">
    <property type="protein sequence ID" value="QLY32916.1"/>
    <property type="molecule type" value="Genomic_DNA"/>
</dbReference>
<evidence type="ECO:0000313" key="1">
    <source>
        <dbReference type="EMBL" id="QLY32916.1"/>
    </source>
</evidence>
<evidence type="ECO:0008006" key="3">
    <source>
        <dbReference type="Google" id="ProtNLM"/>
    </source>
</evidence>
<reference evidence="1 2" key="1">
    <citation type="submission" date="2020-07" db="EMBL/GenBank/DDBJ databases">
        <authorList>
            <person name="Zhuang K."/>
            <person name="Ran Y."/>
        </authorList>
    </citation>
    <scope>NUCLEOTIDE SEQUENCE [LARGE SCALE GENOMIC DNA]</scope>
    <source>
        <strain evidence="1 2">WCH-YHL-001</strain>
    </source>
</reference>
<sequence>MGTRRTVGRYAGGSRRGTASRTRMTGYVFDDTVLLAYAHGSAATAGLIAHLADRATRVAVPAAALAAAKAQLDEDLRDGLDGVIDNMDTLALTGLSTFADTSELADILAAAEEIDWPAAHIVAVARHLDWEIITHDSARWQAAREALPWPLPLVVLSDDD</sequence>
<name>A0A7D6VM42_9NOCA</name>
<protein>
    <recommendedName>
        <fullName evidence="3">PIN domain-containing protein</fullName>
    </recommendedName>
</protein>
<keyword evidence="2" id="KW-1185">Reference proteome</keyword>
<dbReference type="AlphaFoldDB" id="A0A7D6VM42"/>
<organism evidence="1 2">
    <name type="scientific">Nocardia huaxiensis</name>
    <dbReference type="NCBI Taxonomy" id="2755382"/>
    <lineage>
        <taxon>Bacteria</taxon>
        <taxon>Bacillati</taxon>
        <taxon>Actinomycetota</taxon>
        <taxon>Actinomycetes</taxon>
        <taxon>Mycobacteriales</taxon>
        <taxon>Nocardiaceae</taxon>
        <taxon>Nocardia</taxon>
    </lineage>
</organism>
<evidence type="ECO:0000313" key="2">
    <source>
        <dbReference type="Proteomes" id="UP000515512"/>
    </source>
</evidence>
<gene>
    <name evidence="1" type="ORF">H0264_12320</name>
</gene>
<accession>A0A7D6VM42</accession>
<dbReference type="Proteomes" id="UP000515512">
    <property type="component" value="Chromosome"/>
</dbReference>